<evidence type="ECO:0000313" key="2">
    <source>
        <dbReference type="Proteomes" id="UP000279833"/>
    </source>
</evidence>
<protein>
    <submittedName>
        <fullName evidence="3">Homeobox domain-containing protein</fullName>
    </submittedName>
</protein>
<evidence type="ECO:0000313" key="3">
    <source>
        <dbReference type="WBParaSite" id="SCUD_0000217801-mRNA-1"/>
    </source>
</evidence>
<name>A0A183JHK5_9TREM</name>
<keyword evidence="2" id="KW-1185">Reference proteome</keyword>
<gene>
    <name evidence="1" type="ORF">SCUD_LOCUS2179</name>
</gene>
<reference evidence="3" key="1">
    <citation type="submission" date="2016-06" db="UniProtKB">
        <authorList>
            <consortium name="WormBaseParasite"/>
        </authorList>
    </citation>
    <scope>IDENTIFICATION</scope>
</reference>
<sequence length="285" mass="32054">MIQSTVSSNHNRYCNTLNPQNPISAINDRIYNPDSSNTETKLSFNNGNYDQAISTPCFYPNFLNELQSLLCNNCYSDDMKGSDHQPTVMQILTDGKNSSLYTCLDNSTTSLLEINSNNQMKTPLLGMHNSNDKLLCPEVIEKNSVDASKPQHSQKSSYHSLAATSMSQMSKYSINNNDTVNTTATTVFSPNFLHSIHSSVRNHNIQNSTFNSLLLVCSQPYTTVSIDSESSTLTSTCTTHRQQQYTSVETSVSYPSSPLFKYRYPIGISLFYSPYHHVYKYVFRT</sequence>
<dbReference type="AlphaFoldDB" id="A0A183JHK5"/>
<evidence type="ECO:0000313" key="1">
    <source>
        <dbReference type="EMBL" id="VDO72711.1"/>
    </source>
</evidence>
<dbReference type="WBParaSite" id="SCUD_0000217801-mRNA-1">
    <property type="protein sequence ID" value="SCUD_0000217801-mRNA-1"/>
    <property type="gene ID" value="SCUD_0000217801"/>
</dbReference>
<dbReference type="EMBL" id="UZAK01002008">
    <property type="protein sequence ID" value="VDO72711.1"/>
    <property type="molecule type" value="Genomic_DNA"/>
</dbReference>
<reference evidence="1 2" key="2">
    <citation type="submission" date="2018-11" db="EMBL/GenBank/DDBJ databases">
        <authorList>
            <consortium name="Pathogen Informatics"/>
        </authorList>
    </citation>
    <scope>NUCLEOTIDE SEQUENCE [LARGE SCALE GENOMIC DNA]</scope>
    <source>
        <strain evidence="1">Dakar</strain>
        <strain evidence="2">Dakar, Senegal</strain>
    </source>
</reference>
<organism evidence="3">
    <name type="scientific">Schistosoma curassoni</name>
    <dbReference type="NCBI Taxonomy" id="6186"/>
    <lineage>
        <taxon>Eukaryota</taxon>
        <taxon>Metazoa</taxon>
        <taxon>Spiralia</taxon>
        <taxon>Lophotrochozoa</taxon>
        <taxon>Platyhelminthes</taxon>
        <taxon>Trematoda</taxon>
        <taxon>Digenea</taxon>
        <taxon>Strigeidida</taxon>
        <taxon>Schistosomatoidea</taxon>
        <taxon>Schistosomatidae</taxon>
        <taxon>Schistosoma</taxon>
    </lineage>
</organism>
<accession>A0A183JHK5</accession>
<dbReference type="Proteomes" id="UP000279833">
    <property type="component" value="Unassembled WGS sequence"/>
</dbReference>
<dbReference type="STRING" id="6186.A0A183JHK5"/>
<proteinExistence type="predicted"/>